<dbReference type="GO" id="GO:0005886">
    <property type="term" value="C:plasma membrane"/>
    <property type="evidence" value="ECO:0007669"/>
    <property type="project" value="UniProtKB-SubCell"/>
</dbReference>
<evidence type="ECO:0000256" key="12">
    <source>
        <dbReference type="SAM" id="Phobius"/>
    </source>
</evidence>
<dbReference type="PROSITE" id="PS50110">
    <property type="entry name" value="RESPONSE_REGULATORY"/>
    <property type="match status" value="1"/>
</dbReference>
<dbReference type="SUPFAM" id="SSF52172">
    <property type="entry name" value="CheY-like"/>
    <property type="match status" value="1"/>
</dbReference>
<feature type="modified residue" description="Phosphohistidine" evidence="10">
    <location>
        <position position="713"/>
    </location>
</feature>
<keyword evidence="8" id="KW-0067">ATP-binding</keyword>
<dbReference type="GO" id="GO:0000155">
    <property type="term" value="F:phosphorelay sensor kinase activity"/>
    <property type="evidence" value="ECO:0007669"/>
    <property type="project" value="InterPro"/>
</dbReference>
<dbReference type="SUPFAM" id="SSF158472">
    <property type="entry name" value="HAMP domain-like"/>
    <property type="match status" value="1"/>
</dbReference>
<dbReference type="SUPFAM" id="SSF47384">
    <property type="entry name" value="Homodimeric domain of signal transducing histidine kinase"/>
    <property type="match status" value="1"/>
</dbReference>
<dbReference type="PROSITE" id="PS50885">
    <property type="entry name" value="HAMP"/>
    <property type="match status" value="1"/>
</dbReference>
<dbReference type="SMART" id="SM00387">
    <property type="entry name" value="HATPase_c"/>
    <property type="match status" value="1"/>
</dbReference>
<feature type="modified residue" description="4-aspartylphosphate" evidence="11">
    <location>
        <position position="570"/>
    </location>
</feature>
<sequence length="778" mass="84491">MHLSVRLKLAAAFAISVLTAAGLGLAAFWAVQSVGDLVVRLYDQPLMTINYARLAQTSFVTQELLTREIAAASHVVDSGQHAEDIRDRNEDFISDIAVAEERGLNPGIRKYGEEIRTLNGLWVDAALRALEHPPESRERVELLQTREAIAGEITEALEILTQLAAEDGFVFRSEAEETIQQTKDRTLMMIAALAVVIIVVSLLLIRNIVVPLGTMTSAMFRLAKGETGLSLPKLKRQDEIGRMASSLRVFRQAMEDLQIARERAEAATKAKSEFLAMMSHEIRTPMNGVLGLTRLLTKTPLNPEQRNLAGTVLDSAEALLVILNDILDFSKLEAGRVDVEKIDYDLNRVVSASLTLMRNRAEENGLQINADIDPHLPRYLIGDPNRLRQIVLNLLGNAIKFTERGRVDVVVRAEHDAQNATPTIRFEIRDTGVGISKEGLAKLFGSFAQADSSITRRFGGTGLGLAICKRLVEAMDGNIGVESEVGKGSTFWFRLPLIAGAEPLAVQKGVDETPMPPLRILVAEDNPVNRKVAAGILMEQKHQVAFAVNGKQAVEAASQAEPPFDVILMDVHMPELDGISAARAIRRLPEPHRDTRIIAVTASLSHDGVQRCLAAGMNDYVGKPIVPEALDQAIRRVMGFATGAQLEGMEPVPYGGPEGEFDGTPLEDLVRDLGAEMAVDLISTFIELTSEMSAGLADFATDQDCHRMAELGHSLKSSAASLGLREVQRLATGLEQSGLAGDVATVNEYTEALKLALESGIAWLRGRSMELQQGAAAG</sequence>
<dbReference type="Gene3D" id="1.10.287.130">
    <property type="match status" value="1"/>
</dbReference>
<dbReference type="EMBL" id="CP041636">
    <property type="protein sequence ID" value="QDO98954.1"/>
    <property type="molecule type" value="Genomic_DNA"/>
</dbReference>
<dbReference type="Pfam" id="PF00072">
    <property type="entry name" value="Response_reg"/>
    <property type="match status" value="1"/>
</dbReference>
<dbReference type="SMART" id="SM00388">
    <property type="entry name" value="HisKA"/>
    <property type="match status" value="1"/>
</dbReference>
<dbReference type="InterPro" id="IPR003661">
    <property type="entry name" value="HisK_dim/P_dom"/>
</dbReference>
<evidence type="ECO:0000313" key="18">
    <source>
        <dbReference type="Proteomes" id="UP000317496"/>
    </source>
</evidence>
<dbReference type="Proteomes" id="UP000317496">
    <property type="component" value="Chromosome"/>
</dbReference>
<keyword evidence="18" id="KW-1185">Reference proteome</keyword>
<dbReference type="FunFam" id="3.30.565.10:FF:000078">
    <property type="entry name" value="Two-component sensor histidine kinase"/>
    <property type="match status" value="1"/>
</dbReference>
<dbReference type="PRINTS" id="PR00344">
    <property type="entry name" value="BCTRLSENSOR"/>
</dbReference>
<dbReference type="InterPro" id="IPR036097">
    <property type="entry name" value="HisK_dim/P_sf"/>
</dbReference>
<dbReference type="Pfam" id="PF01627">
    <property type="entry name" value="Hpt"/>
    <property type="match status" value="1"/>
</dbReference>
<keyword evidence="12" id="KW-0812">Transmembrane</keyword>
<evidence type="ECO:0000259" key="16">
    <source>
        <dbReference type="PROSITE" id="PS50894"/>
    </source>
</evidence>
<dbReference type="CDD" id="cd16922">
    <property type="entry name" value="HATPase_EvgS-ArcB-TorS-like"/>
    <property type="match status" value="1"/>
</dbReference>
<evidence type="ECO:0000256" key="5">
    <source>
        <dbReference type="ARBA" id="ARBA00022679"/>
    </source>
</evidence>
<dbReference type="InterPro" id="IPR004358">
    <property type="entry name" value="Sig_transdc_His_kin-like_C"/>
</dbReference>
<dbReference type="Gene3D" id="3.40.50.2300">
    <property type="match status" value="1"/>
</dbReference>
<dbReference type="GO" id="GO:0005524">
    <property type="term" value="F:ATP binding"/>
    <property type="evidence" value="ECO:0007669"/>
    <property type="project" value="UniProtKB-KW"/>
</dbReference>
<dbReference type="SMART" id="SM00448">
    <property type="entry name" value="REC"/>
    <property type="match status" value="1"/>
</dbReference>
<keyword evidence="6" id="KW-0547">Nucleotide-binding</keyword>
<evidence type="ECO:0000256" key="9">
    <source>
        <dbReference type="ARBA" id="ARBA00023012"/>
    </source>
</evidence>
<dbReference type="SMART" id="SM00304">
    <property type="entry name" value="HAMP"/>
    <property type="match status" value="1"/>
</dbReference>
<reference evidence="17 18" key="1">
    <citation type="submission" date="2019-07" db="EMBL/GenBank/DDBJ databases">
        <title>Genome sequencing for Ferrovibrio sp. K5.</title>
        <authorList>
            <person name="Park S.-J."/>
        </authorList>
    </citation>
    <scope>NUCLEOTIDE SEQUENCE [LARGE SCALE GENOMIC DNA]</scope>
    <source>
        <strain evidence="17 18">K5</strain>
    </source>
</reference>
<dbReference type="PROSITE" id="PS50894">
    <property type="entry name" value="HPT"/>
    <property type="match status" value="1"/>
</dbReference>
<dbReference type="Pfam" id="PF02518">
    <property type="entry name" value="HATPase_c"/>
    <property type="match status" value="1"/>
</dbReference>
<dbReference type="PANTHER" id="PTHR45339">
    <property type="entry name" value="HYBRID SIGNAL TRANSDUCTION HISTIDINE KINASE J"/>
    <property type="match status" value="1"/>
</dbReference>
<feature type="domain" description="Response regulatory" evidence="14">
    <location>
        <begin position="519"/>
        <end position="638"/>
    </location>
</feature>
<evidence type="ECO:0000256" key="11">
    <source>
        <dbReference type="PROSITE-ProRule" id="PRU00169"/>
    </source>
</evidence>
<evidence type="ECO:0000259" key="14">
    <source>
        <dbReference type="PROSITE" id="PS50110"/>
    </source>
</evidence>
<dbReference type="InterPro" id="IPR036890">
    <property type="entry name" value="HATPase_C_sf"/>
</dbReference>
<feature type="domain" description="HPt" evidence="16">
    <location>
        <begin position="674"/>
        <end position="763"/>
    </location>
</feature>
<feature type="domain" description="Histidine kinase" evidence="13">
    <location>
        <begin position="277"/>
        <end position="499"/>
    </location>
</feature>
<evidence type="ECO:0000256" key="3">
    <source>
        <dbReference type="ARBA" id="ARBA00012438"/>
    </source>
</evidence>
<keyword evidence="9" id="KW-0902">Two-component regulatory system</keyword>
<gene>
    <name evidence="17" type="ORF">FNB15_17500</name>
</gene>
<dbReference type="SUPFAM" id="SSF47226">
    <property type="entry name" value="Histidine-containing phosphotransfer domain, HPT domain"/>
    <property type="match status" value="1"/>
</dbReference>
<dbReference type="InterPro" id="IPR001789">
    <property type="entry name" value="Sig_transdc_resp-reg_receiver"/>
</dbReference>
<proteinExistence type="predicted"/>
<dbReference type="Pfam" id="PF00672">
    <property type="entry name" value="HAMP"/>
    <property type="match status" value="1"/>
</dbReference>
<evidence type="ECO:0000259" key="13">
    <source>
        <dbReference type="PROSITE" id="PS50109"/>
    </source>
</evidence>
<evidence type="ECO:0000256" key="10">
    <source>
        <dbReference type="PROSITE-ProRule" id="PRU00110"/>
    </source>
</evidence>
<dbReference type="KEGG" id="fer:FNB15_17500"/>
<evidence type="ECO:0000256" key="4">
    <source>
        <dbReference type="ARBA" id="ARBA00022553"/>
    </source>
</evidence>
<dbReference type="PANTHER" id="PTHR45339:SF3">
    <property type="entry name" value="HISTIDINE KINASE"/>
    <property type="match status" value="1"/>
</dbReference>
<dbReference type="Gene3D" id="3.30.565.10">
    <property type="entry name" value="Histidine kinase-like ATPase, C-terminal domain"/>
    <property type="match status" value="1"/>
</dbReference>
<dbReference type="RefSeq" id="WP_144257950.1">
    <property type="nucleotide sequence ID" value="NZ_CP041636.1"/>
</dbReference>
<keyword evidence="12" id="KW-1133">Transmembrane helix</keyword>
<dbReference type="SUPFAM" id="SSF55874">
    <property type="entry name" value="ATPase domain of HSP90 chaperone/DNA topoisomerase II/histidine kinase"/>
    <property type="match status" value="1"/>
</dbReference>
<protein>
    <recommendedName>
        <fullName evidence="3">histidine kinase</fullName>
        <ecNumber evidence="3">2.7.13.3</ecNumber>
    </recommendedName>
</protein>
<evidence type="ECO:0000313" key="17">
    <source>
        <dbReference type="EMBL" id="QDO98954.1"/>
    </source>
</evidence>
<dbReference type="CDD" id="cd17546">
    <property type="entry name" value="REC_hyHK_CKI1_RcsC-like"/>
    <property type="match status" value="1"/>
</dbReference>
<dbReference type="CDD" id="cd00082">
    <property type="entry name" value="HisKA"/>
    <property type="match status" value="1"/>
</dbReference>
<keyword evidence="7" id="KW-0418">Kinase</keyword>
<evidence type="ECO:0000259" key="15">
    <source>
        <dbReference type="PROSITE" id="PS50885"/>
    </source>
</evidence>
<dbReference type="Gene3D" id="6.10.340.10">
    <property type="match status" value="1"/>
</dbReference>
<comment type="subcellular location">
    <subcellularLocation>
        <location evidence="2">Membrane</location>
    </subcellularLocation>
</comment>
<evidence type="ECO:0000256" key="6">
    <source>
        <dbReference type="ARBA" id="ARBA00022741"/>
    </source>
</evidence>
<dbReference type="OrthoDB" id="7346568at2"/>
<dbReference type="Pfam" id="PF00512">
    <property type="entry name" value="HisKA"/>
    <property type="match status" value="1"/>
</dbReference>
<evidence type="ECO:0000256" key="7">
    <source>
        <dbReference type="ARBA" id="ARBA00022777"/>
    </source>
</evidence>
<dbReference type="FunFam" id="1.10.287.130:FF:000002">
    <property type="entry name" value="Two-component osmosensing histidine kinase"/>
    <property type="match status" value="1"/>
</dbReference>
<dbReference type="EC" id="2.7.13.3" evidence="3"/>
<dbReference type="InterPro" id="IPR036641">
    <property type="entry name" value="HPT_dom_sf"/>
</dbReference>
<dbReference type="InterPro" id="IPR011006">
    <property type="entry name" value="CheY-like_superfamily"/>
</dbReference>
<keyword evidence="5" id="KW-0808">Transferase</keyword>
<dbReference type="InterPro" id="IPR005467">
    <property type="entry name" value="His_kinase_dom"/>
</dbReference>
<evidence type="ECO:0000256" key="2">
    <source>
        <dbReference type="ARBA" id="ARBA00004370"/>
    </source>
</evidence>
<organism evidence="17 18">
    <name type="scientific">Ferrovibrio terrae</name>
    <dbReference type="NCBI Taxonomy" id="2594003"/>
    <lineage>
        <taxon>Bacteria</taxon>
        <taxon>Pseudomonadati</taxon>
        <taxon>Pseudomonadota</taxon>
        <taxon>Alphaproteobacteria</taxon>
        <taxon>Rhodospirillales</taxon>
        <taxon>Rhodospirillaceae</taxon>
        <taxon>Ferrovibrio</taxon>
    </lineage>
</organism>
<feature type="domain" description="HAMP" evidence="15">
    <location>
        <begin position="206"/>
        <end position="259"/>
    </location>
</feature>
<dbReference type="InterPro" id="IPR008207">
    <property type="entry name" value="Sig_transdc_His_kin_Hpt_dom"/>
</dbReference>
<evidence type="ECO:0000256" key="1">
    <source>
        <dbReference type="ARBA" id="ARBA00000085"/>
    </source>
</evidence>
<dbReference type="InterPro" id="IPR003660">
    <property type="entry name" value="HAMP_dom"/>
</dbReference>
<evidence type="ECO:0000256" key="8">
    <source>
        <dbReference type="ARBA" id="ARBA00022840"/>
    </source>
</evidence>
<name>A0A516H579_9PROT</name>
<feature type="transmembrane region" description="Helical" evidence="12">
    <location>
        <begin position="187"/>
        <end position="205"/>
    </location>
</feature>
<dbReference type="Gene3D" id="1.20.120.160">
    <property type="entry name" value="HPT domain"/>
    <property type="match status" value="1"/>
</dbReference>
<accession>A0A516H579</accession>
<dbReference type="PROSITE" id="PS50109">
    <property type="entry name" value="HIS_KIN"/>
    <property type="match status" value="1"/>
</dbReference>
<dbReference type="InterPro" id="IPR003594">
    <property type="entry name" value="HATPase_dom"/>
</dbReference>
<keyword evidence="12" id="KW-0472">Membrane</keyword>
<keyword evidence="4 11" id="KW-0597">Phosphoprotein</keyword>
<dbReference type="AlphaFoldDB" id="A0A516H579"/>
<comment type="catalytic activity">
    <reaction evidence="1">
        <text>ATP + protein L-histidine = ADP + protein N-phospho-L-histidine.</text>
        <dbReference type="EC" id="2.7.13.3"/>
    </reaction>
</comment>